<keyword evidence="4" id="KW-1185">Reference proteome</keyword>
<sequence length="161" mass="17123">MFFSSRFQRNHLAGFTLIELIIAVAIVGILAAIAFPFYDQHVVKARRADAMQAVTSAAAALERYRAGNNFSYAGACTSIQSGDDCDNKIFNGNVPADGGTVFHEITFAVAANGRSYTITAEPKGGLATKDGALTLDSSGAKTWKDKSGKKYECWPQGGNSC</sequence>
<dbReference type="InterPro" id="IPR031982">
    <property type="entry name" value="PilE-like"/>
</dbReference>
<name>A0A4R6UT69_9GAMM</name>
<proteinExistence type="predicted"/>
<dbReference type="PROSITE" id="PS00409">
    <property type="entry name" value="PROKAR_NTER_METHYL"/>
    <property type="match status" value="1"/>
</dbReference>
<evidence type="ECO:0000313" key="4">
    <source>
        <dbReference type="Proteomes" id="UP000295375"/>
    </source>
</evidence>
<evidence type="ECO:0000256" key="1">
    <source>
        <dbReference type="ARBA" id="ARBA00022481"/>
    </source>
</evidence>
<dbReference type="Pfam" id="PF07963">
    <property type="entry name" value="N_methyl"/>
    <property type="match status" value="1"/>
</dbReference>
<dbReference type="SUPFAM" id="SSF54523">
    <property type="entry name" value="Pili subunits"/>
    <property type="match status" value="1"/>
</dbReference>
<dbReference type="GO" id="GO:0015628">
    <property type="term" value="P:protein secretion by the type II secretion system"/>
    <property type="evidence" value="ECO:0007669"/>
    <property type="project" value="InterPro"/>
</dbReference>
<keyword evidence="2" id="KW-0812">Transmembrane</keyword>
<dbReference type="GO" id="GO:0043683">
    <property type="term" value="P:type IV pilus assembly"/>
    <property type="evidence" value="ECO:0007669"/>
    <property type="project" value="InterPro"/>
</dbReference>
<dbReference type="GO" id="GO:0015627">
    <property type="term" value="C:type II protein secretion system complex"/>
    <property type="evidence" value="ECO:0007669"/>
    <property type="project" value="InterPro"/>
</dbReference>
<protein>
    <submittedName>
        <fullName evidence="3">Type IV pilus assembly protein PilE</fullName>
    </submittedName>
</protein>
<dbReference type="NCBIfam" id="TIGR02532">
    <property type="entry name" value="IV_pilin_GFxxxE"/>
    <property type="match status" value="1"/>
</dbReference>
<dbReference type="PANTHER" id="PTHR30093:SF47">
    <property type="entry name" value="TYPE IV PILUS NON-CORE MINOR PILIN PILE"/>
    <property type="match status" value="1"/>
</dbReference>
<dbReference type="InterPro" id="IPR000983">
    <property type="entry name" value="Bac_GSPG_pilin"/>
</dbReference>
<feature type="transmembrane region" description="Helical" evidence="2">
    <location>
        <begin position="12"/>
        <end position="38"/>
    </location>
</feature>
<keyword evidence="2" id="KW-0472">Membrane</keyword>
<keyword evidence="1" id="KW-0488">Methylation</keyword>
<dbReference type="EMBL" id="SNYM01000002">
    <property type="protein sequence ID" value="TDQ50351.1"/>
    <property type="molecule type" value="Genomic_DNA"/>
</dbReference>
<dbReference type="InterPro" id="IPR045584">
    <property type="entry name" value="Pilin-like"/>
</dbReference>
<dbReference type="Proteomes" id="UP000295375">
    <property type="component" value="Unassembled WGS sequence"/>
</dbReference>
<organism evidence="3 4">
    <name type="scientific">Permianibacter aggregans</name>
    <dbReference type="NCBI Taxonomy" id="1510150"/>
    <lineage>
        <taxon>Bacteria</taxon>
        <taxon>Pseudomonadati</taxon>
        <taxon>Pseudomonadota</taxon>
        <taxon>Gammaproteobacteria</taxon>
        <taxon>Pseudomonadales</taxon>
        <taxon>Pseudomonadaceae</taxon>
        <taxon>Permianibacter</taxon>
    </lineage>
</organism>
<evidence type="ECO:0000313" key="3">
    <source>
        <dbReference type="EMBL" id="TDQ50351.1"/>
    </source>
</evidence>
<comment type="caution">
    <text evidence="3">The sequence shown here is derived from an EMBL/GenBank/DDBJ whole genome shotgun (WGS) entry which is preliminary data.</text>
</comment>
<dbReference type="PRINTS" id="PR00813">
    <property type="entry name" value="BCTERIALGSPG"/>
</dbReference>
<dbReference type="InterPro" id="IPR012902">
    <property type="entry name" value="N_methyl_site"/>
</dbReference>
<evidence type="ECO:0000256" key="2">
    <source>
        <dbReference type="SAM" id="Phobius"/>
    </source>
</evidence>
<accession>A0A4R6UT69</accession>
<dbReference type="Pfam" id="PF16732">
    <property type="entry name" value="ComP_DUS"/>
    <property type="match status" value="1"/>
</dbReference>
<dbReference type="AlphaFoldDB" id="A0A4R6UT69"/>
<dbReference type="Gene3D" id="3.30.700.10">
    <property type="entry name" value="Glycoprotein, Type 4 Pilin"/>
    <property type="match status" value="1"/>
</dbReference>
<reference evidence="3 4" key="1">
    <citation type="submission" date="2019-03" db="EMBL/GenBank/DDBJ databases">
        <title>Genomic Encyclopedia of Type Strains, Phase IV (KMG-IV): sequencing the most valuable type-strain genomes for metagenomic binning, comparative biology and taxonomic classification.</title>
        <authorList>
            <person name="Goeker M."/>
        </authorList>
    </citation>
    <scope>NUCLEOTIDE SEQUENCE [LARGE SCALE GENOMIC DNA]</scope>
    <source>
        <strain evidence="3 4">DSM 103792</strain>
    </source>
</reference>
<dbReference type="PANTHER" id="PTHR30093">
    <property type="entry name" value="GENERAL SECRETION PATHWAY PROTEIN G"/>
    <property type="match status" value="1"/>
</dbReference>
<dbReference type="RefSeq" id="WP_133587439.1">
    <property type="nucleotide sequence ID" value="NZ_CP037953.1"/>
</dbReference>
<keyword evidence="2" id="KW-1133">Transmembrane helix</keyword>
<gene>
    <name evidence="3" type="ORF">EV696_10231</name>
</gene>